<accession>A0A0B1TG14</accession>
<keyword evidence="3" id="KW-1185">Reference proteome</keyword>
<evidence type="ECO:0008006" key="4">
    <source>
        <dbReference type="Google" id="ProtNLM"/>
    </source>
</evidence>
<dbReference type="SUPFAM" id="SSF81321">
    <property type="entry name" value="Family A G protein-coupled receptor-like"/>
    <property type="match status" value="1"/>
</dbReference>
<dbReference type="OrthoDB" id="5856319at2759"/>
<feature type="transmembrane region" description="Helical" evidence="1">
    <location>
        <begin position="85"/>
        <end position="103"/>
    </location>
</feature>
<dbReference type="PANTHER" id="PTHR46178:SF9">
    <property type="entry name" value="SEVEN TM RECEPTOR"/>
    <property type="match status" value="1"/>
</dbReference>
<reference evidence="2 3" key="1">
    <citation type="submission" date="2014-03" db="EMBL/GenBank/DDBJ databases">
        <title>Draft genome of the hookworm Oesophagostomum dentatum.</title>
        <authorList>
            <person name="Mitreva M."/>
        </authorList>
    </citation>
    <scope>NUCLEOTIDE SEQUENCE [LARGE SCALE GENOMIC DNA]</scope>
    <source>
        <strain evidence="2 3">OD-Hann</strain>
    </source>
</reference>
<dbReference type="Pfam" id="PF10326">
    <property type="entry name" value="7TM_GPCR_Str"/>
    <property type="match status" value="1"/>
</dbReference>
<protein>
    <recommendedName>
        <fullName evidence="4">7TM chemoreceptor</fullName>
    </recommendedName>
</protein>
<keyword evidence="1" id="KW-1133">Transmembrane helix</keyword>
<feature type="transmembrane region" description="Helical" evidence="1">
    <location>
        <begin position="158"/>
        <end position="182"/>
    </location>
</feature>
<gene>
    <name evidence="2" type="ORF">OESDEN_03896</name>
</gene>
<evidence type="ECO:0000313" key="3">
    <source>
        <dbReference type="Proteomes" id="UP000053660"/>
    </source>
</evidence>
<proteinExistence type="predicted"/>
<dbReference type="InterPro" id="IPR019428">
    <property type="entry name" value="7TM_GPCR_serpentine_rcpt_Str"/>
</dbReference>
<sequence>RPYLFEKYTSVYGAIIVITTNLVIIANWVTINTLIYIPDALVTEHLSGPIKMLVGVDLSKSAYTGISMKVSSDPNPIKKIFSTELQILTYLLGAIMIFCALRIHIMLRKSTFSDQLLKLHRQLFALLLLQTACPILFLHSQAFITYGFVYAGLTSPKFLMYLTNISLSTYPLVNPLLVIGFVSDYRKRTTTILRLFRKSDSNSTTSLSITSKLRVTSVALEKSS</sequence>
<dbReference type="EMBL" id="KN549751">
    <property type="protein sequence ID" value="KHJ96149.1"/>
    <property type="molecule type" value="Genomic_DNA"/>
</dbReference>
<name>A0A0B1TG14_OESDE</name>
<evidence type="ECO:0000313" key="2">
    <source>
        <dbReference type="EMBL" id="KHJ96149.1"/>
    </source>
</evidence>
<evidence type="ECO:0000256" key="1">
    <source>
        <dbReference type="SAM" id="Phobius"/>
    </source>
</evidence>
<organism evidence="2 3">
    <name type="scientific">Oesophagostomum dentatum</name>
    <name type="common">Nodular worm</name>
    <dbReference type="NCBI Taxonomy" id="61180"/>
    <lineage>
        <taxon>Eukaryota</taxon>
        <taxon>Metazoa</taxon>
        <taxon>Ecdysozoa</taxon>
        <taxon>Nematoda</taxon>
        <taxon>Chromadorea</taxon>
        <taxon>Rhabditida</taxon>
        <taxon>Rhabditina</taxon>
        <taxon>Rhabditomorpha</taxon>
        <taxon>Strongyloidea</taxon>
        <taxon>Strongylidae</taxon>
        <taxon>Oesophagostomum</taxon>
    </lineage>
</organism>
<dbReference type="PANTHER" id="PTHR46178">
    <property type="entry name" value="SEVEN TM RECEPTOR"/>
    <property type="match status" value="1"/>
</dbReference>
<keyword evidence="1" id="KW-0472">Membrane</keyword>
<dbReference type="Proteomes" id="UP000053660">
    <property type="component" value="Unassembled WGS sequence"/>
</dbReference>
<keyword evidence="1" id="KW-0812">Transmembrane</keyword>
<feature type="non-terminal residue" evidence="2">
    <location>
        <position position="1"/>
    </location>
</feature>
<feature type="transmembrane region" description="Helical" evidence="1">
    <location>
        <begin position="123"/>
        <end position="146"/>
    </location>
</feature>
<feature type="transmembrane region" description="Helical" evidence="1">
    <location>
        <begin position="12"/>
        <end position="37"/>
    </location>
</feature>
<dbReference type="AlphaFoldDB" id="A0A0B1TG14"/>